<feature type="domain" description="Response regulatory" evidence="3">
    <location>
        <begin position="6"/>
        <end position="122"/>
    </location>
</feature>
<protein>
    <submittedName>
        <fullName evidence="4">Response regulator receiver protein</fullName>
    </submittedName>
</protein>
<proteinExistence type="predicted"/>
<dbReference type="STRING" id="1618350.UR67_C0001G0076"/>
<dbReference type="Proteomes" id="UP000034581">
    <property type="component" value="Unassembled WGS sequence"/>
</dbReference>
<reference evidence="4 5" key="1">
    <citation type="journal article" date="2015" name="Nature">
        <title>rRNA introns, odd ribosomes, and small enigmatic genomes across a large radiation of phyla.</title>
        <authorList>
            <person name="Brown C.T."/>
            <person name="Hug L.A."/>
            <person name="Thomas B.C."/>
            <person name="Sharon I."/>
            <person name="Castelle C.J."/>
            <person name="Singh A."/>
            <person name="Wilkins M.J."/>
            <person name="Williams K.H."/>
            <person name="Banfield J.F."/>
        </authorList>
    </citation>
    <scope>NUCLEOTIDE SEQUENCE [LARGE SCALE GENOMIC DNA]</scope>
</reference>
<organism evidence="4 5">
    <name type="scientific">candidate division CPR3 bacterium GW2011_GWF2_35_18</name>
    <dbReference type="NCBI Taxonomy" id="1618350"/>
    <lineage>
        <taxon>Bacteria</taxon>
        <taxon>Bacteria division CPR3</taxon>
    </lineage>
</organism>
<accession>A0A0G0ES25</accession>
<name>A0A0G0ES25_UNCC3</name>
<dbReference type="PANTHER" id="PTHR44591">
    <property type="entry name" value="STRESS RESPONSE REGULATOR PROTEIN 1"/>
    <property type="match status" value="1"/>
</dbReference>
<dbReference type="InterPro" id="IPR050595">
    <property type="entry name" value="Bact_response_regulator"/>
</dbReference>
<dbReference type="SUPFAM" id="SSF52172">
    <property type="entry name" value="CheY-like"/>
    <property type="match status" value="1"/>
</dbReference>
<dbReference type="EMBL" id="LBQB01000001">
    <property type="protein sequence ID" value="KKP70167.1"/>
    <property type="molecule type" value="Genomic_DNA"/>
</dbReference>
<gene>
    <name evidence="4" type="ORF">UR67_C0001G0076</name>
</gene>
<dbReference type="InterPro" id="IPR011006">
    <property type="entry name" value="CheY-like_superfamily"/>
</dbReference>
<dbReference type="PROSITE" id="PS50110">
    <property type="entry name" value="RESPONSE_REGULATORY"/>
    <property type="match status" value="1"/>
</dbReference>
<dbReference type="InterPro" id="IPR001789">
    <property type="entry name" value="Sig_transdc_resp-reg_receiver"/>
</dbReference>
<evidence type="ECO:0000259" key="3">
    <source>
        <dbReference type="PROSITE" id="PS50110"/>
    </source>
</evidence>
<evidence type="ECO:0000313" key="5">
    <source>
        <dbReference type="Proteomes" id="UP000034581"/>
    </source>
</evidence>
<dbReference type="CDD" id="cd17574">
    <property type="entry name" value="REC_OmpR"/>
    <property type="match status" value="1"/>
</dbReference>
<evidence type="ECO:0000256" key="1">
    <source>
        <dbReference type="ARBA" id="ARBA00022553"/>
    </source>
</evidence>
<dbReference type="PANTHER" id="PTHR44591:SF3">
    <property type="entry name" value="RESPONSE REGULATORY DOMAIN-CONTAINING PROTEIN"/>
    <property type="match status" value="1"/>
</dbReference>
<evidence type="ECO:0000313" key="4">
    <source>
        <dbReference type="EMBL" id="KKP70167.1"/>
    </source>
</evidence>
<dbReference type="AlphaFoldDB" id="A0A0G0ES25"/>
<dbReference type="GO" id="GO:0000160">
    <property type="term" value="P:phosphorelay signal transduction system"/>
    <property type="evidence" value="ECO:0007669"/>
    <property type="project" value="InterPro"/>
</dbReference>
<evidence type="ECO:0000256" key="2">
    <source>
        <dbReference type="PROSITE-ProRule" id="PRU00169"/>
    </source>
</evidence>
<comment type="caution">
    <text evidence="4">The sequence shown here is derived from an EMBL/GenBank/DDBJ whole genome shotgun (WGS) entry which is preliminary data.</text>
</comment>
<dbReference type="Pfam" id="PF00072">
    <property type="entry name" value="Response_reg"/>
    <property type="match status" value="1"/>
</dbReference>
<feature type="modified residue" description="4-aspartylphosphate" evidence="2">
    <location>
        <position position="55"/>
    </location>
</feature>
<dbReference type="Gene3D" id="3.40.50.2300">
    <property type="match status" value="1"/>
</dbReference>
<dbReference type="SMART" id="SM00448">
    <property type="entry name" value="REC"/>
    <property type="match status" value="1"/>
</dbReference>
<keyword evidence="1 2" id="KW-0597">Phosphoprotein</keyword>
<sequence>MSKARKILVIEDDQFIREMYCRELQKEGYETDFTDNAEDGTKKIRKNKYDLVLVDIMLPGKNGLDMLKDFKEKDGTKGAKFILLTNIGQDSVVKQGLDLGAKGYFIKSSHTPSEIVQEINNFFED</sequence>